<dbReference type="AlphaFoldDB" id="A0A8J6UIX9"/>
<evidence type="ECO:0000313" key="2">
    <source>
        <dbReference type="Proteomes" id="UP000638014"/>
    </source>
</evidence>
<sequence>MTDASTSTEPKFSLRVLTYTDLEPYLKLPSGLALSQAKRQAKELKKAQGMSQTEALRFICWGNGLPSIRDISQGFEDMVQATFGCPSASFGLVLNEGEIDGYVFTLNDGTQRQCRMGFTATEDKVKAATESLVSMLLDLKKSKGADARFLQALKDIIRFVGTDFLALPNGMTLDDVTSKHELGINLRQLLFGDGSGGQRTMRYVIASCYNTRATQQYVAEQMILAAGEEHDLSQVAWDNEDDVYHSVTRHANQYFSFGAMCWNLDETNKRLIKQLLDNYQGW</sequence>
<keyword evidence="2" id="KW-1185">Reference proteome</keyword>
<dbReference type="Proteomes" id="UP000638014">
    <property type="component" value="Unassembled WGS sequence"/>
</dbReference>
<gene>
    <name evidence="1" type="ORF">IC617_08190</name>
</gene>
<evidence type="ECO:0000313" key="1">
    <source>
        <dbReference type="EMBL" id="MBD1389403.1"/>
    </source>
</evidence>
<name>A0A8J6UIX9_9GAMM</name>
<dbReference type="EMBL" id="JACXAF010000009">
    <property type="protein sequence ID" value="MBD1389403.1"/>
    <property type="molecule type" value="Genomic_DNA"/>
</dbReference>
<dbReference type="RefSeq" id="WP_191144511.1">
    <property type="nucleotide sequence ID" value="NZ_JACXAF010000009.1"/>
</dbReference>
<proteinExistence type="predicted"/>
<reference evidence="1" key="1">
    <citation type="submission" date="2020-09" db="EMBL/GenBank/DDBJ databases">
        <title>A novel bacterium of genus Neiella, isolated from South China Sea.</title>
        <authorList>
            <person name="Huang H."/>
            <person name="Mo K."/>
            <person name="Hu Y."/>
        </authorList>
    </citation>
    <scope>NUCLEOTIDE SEQUENCE</scope>
    <source>
        <strain evidence="1">HB171785</strain>
    </source>
</reference>
<comment type="caution">
    <text evidence="1">The sequence shown here is derived from an EMBL/GenBank/DDBJ whole genome shotgun (WGS) entry which is preliminary data.</text>
</comment>
<accession>A0A8J6UIX9</accession>
<organism evidence="1 2">
    <name type="scientific">Neiella litorisoli</name>
    <dbReference type="NCBI Taxonomy" id="2771431"/>
    <lineage>
        <taxon>Bacteria</taxon>
        <taxon>Pseudomonadati</taxon>
        <taxon>Pseudomonadota</taxon>
        <taxon>Gammaproteobacteria</taxon>
        <taxon>Alteromonadales</taxon>
        <taxon>Echinimonadaceae</taxon>
        <taxon>Neiella</taxon>
    </lineage>
</organism>
<protein>
    <submittedName>
        <fullName evidence="1">Uncharacterized protein</fullName>
    </submittedName>
</protein>